<dbReference type="SMART" id="SM00028">
    <property type="entry name" value="TPR"/>
    <property type="match status" value="2"/>
</dbReference>
<dbReference type="SUPFAM" id="SSF48452">
    <property type="entry name" value="TPR-like"/>
    <property type="match status" value="1"/>
</dbReference>
<evidence type="ECO:0000313" key="5">
    <source>
        <dbReference type="Proteomes" id="UP000195442"/>
    </source>
</evidence>
<dbReference type="InterPro" id="IPR011990">
    <property type="entry name" value="TPR-like_helical_dom_sf"/>
</dbReference>
<gene>
    <name evidence="4" type="ORF">CRENPOLYSF2_380002</name>
</gene>
<organism evidence="4 5">
    <name type="scientific">Crenothrix polyspora</name>
    <dbReference type="NCBI Taxonomy" id="360316"/>
    <lineage>
        <taxon>Bacteria</taxon>
        <taxon>Pseudomonadati</taxon>
        <taxon>Pseudomonadota</taxon>
        <taxon>Gammaproteobacteria</taxon>
        <taxon>Methylococcales</taxon>
        <taxon>Crenotrichaceae</taxon>
        <taxon>Crenothrix</taxon>
    </lineage>
</organism>
<protein>
    <submittedName>
        <fullName evidence="4">Tetratricopeptide TPR_2 repeat protein</fullName>
    </submittedName>
</protein>
<keyword evidence="5" id="KW-1185">Reference proteome</keyword>
<name>A0A1R4HD75_9GAMM</name>
<dbReference type="Pfam" id="PF20308">
    <property type="entry name" value="TPR-S"/>
    <property type="match status" value="1"/>
</dbReference>
<dbReference type="InterPro" id="IPR051685">
    <property type="entry name" value="Ycf3/AcsC/BcsC/TPR_MFPF"/>
</dbReference>
<dbReference type="PANTHER" id="PTHR44943:SF4">
    <property type="entry name" value="TPR REPEAT-CONTAINING PROTEIN MJ0798"/>
    <property type="match status" value="1"/>
</dbReference>
<evidence type="ECO:0000256" key="2">
    <source>
        <dbReference type="ARBA" id="ARBA00022803"/>
    </source>
</evidence>
<proteinExistence type="predicted"/>
<evidence type="ECO:0000256" key="1">
    <source>
        <dbReference type="ARBA" id="ARBA00022737"/>
    </source>
</evidence>
<dbReference type="EMBL" id="FUKJ01000312">
    <property type="protein sequence ID" value="SJM94182.1"/>
    <property type="molecule type" value="Genomic_DNA"/>
</dbReference>
<dbReference type="PROSITE" id="PS50005">
    <property type="entry name" value="TPR"/>
    <property type="match status" value="1"/>
</dbReference>
<keyword evidence="1" id="KW-0677">Repeat</keyword>
<sequence length="650" mass="72820">MKLHTFIAMPFGKKTGHDGTVIDFDAIYRDLLKPAIEAAGLEVFRADEEQAAGDIRTDMFQELLIADLVVVDLTLDNPNVWYELGVRHALRARGVVLVQGPRPTQPFDIYTDRKYRYNLKEGVPDPSTLDKDKTKITEIVKATLESWRGRKISPVFQLLPNLEEPQWKRLRIGDAQEFWQAHDDWARCIDLARKAQKVGDILVLAEEAPIAAFRTEAHCIAANALLKLERFGLALEHFDHCLKAEPRNLEALQKKGVCLQRLGRLDEARAHYNAILQEHPQDEETWALLGRVDKDAWVEAWHQPGHSPEQMRDDAGYEDALLRAAIKSYSTAFTAAPGHYYSGINAVTLMYLYFHLTEDSRYNADATAMSGGIRWAARCASEFNNDFWAKATLGDLEVLTGTPDSVTTAYKEAIVCAEKDWFALNSPLSQLRLLNDLGFRPDHVAAGIKAFERNLQRLKRPTETWQPRQVLLFSGHMVDAPDRATPRFPLDKVAIAEAEIAKALDDLGAGPDDLALTQGASGGDLIFAEACLARGVKLQLMQPFPEPEFIERSVAPAAGDWRSRFYAVKAKLTQPALCMPTELGVAARNPFERCNLWLLYTALTYGPEKVRFVCLWNGGGGDGPGGTAQMVEEVKKRTGQVVWLDTRKLW</sequence>
<evidence type="ECO:0000313" key="4">
    <source>
        <dbReference type="EMBL" id="SJM94182.1"/>
    </source>
</evidence>
<evidence type="ECO:0000256" key="3">
    <source>
        <dbReference type="PROSITE-ProRule" id="PRU00339"/>
    </source>
</evidence>
<reference evidence="5" key="1">
    <citation type="submission" date="2017-02" db="EMBL/GenBank/DDBJ databases">
        <authorList>
            <person name="Daims H."/>
        </authorList>
    </citation>
    <scope>NUCLEOTIDE SEQUENCE [LARGE SCALE GENOMIC DNA]</scope>
</reference>
<dbReference type="InterPro" id="IPR019734">
    <property type="entry name" value="TPR_rpt"/>
</dbReference>
<accession>A0A1R4HD75</accession>
<dbReference type="Gene3D" id="1.25.40.10">
    <property type="entry name" value="Tetratricopeptide repeat domain"/>
    <property type="match status" value="1"/>
</dbReference>
<dbReference type="PANTHER" id="PTHR44943">
    <property type="entry name" value="CELLULOSE SYNTHASE OPERON PROTEIN C"/>
    <property type="match status" value="1"/>
</dbReference>
<dbReference type="OrthoDB" id="5180013at2"/>
<keyword evidence="2 3" id="KW-0802">TPR repeat</keyword>
<dbReference type="RefSeq" id="WP_087147686.1">
    <property type="nucleotide sequence ID" value="NZ_FUKJ01000312.1"/>
</dbReference>
<dbReference type="AlphaFoldDB" id="A0A1R4HD75"/>
<dbReference type="InterPro" id="IPR046880">
    <property type="entry name" value="TPR-S"/>
</dbReference>
<dbReference type="Proteomes" id="UP000195442">
    <property type="component" value="Unassembled WGS sequence"/>
</dbReference>
<feature type="repeat" description="TPR" evidence="3">
    <location>
        <begin position="215"/>
        <end position="248"/>
    </location>
</feature>